<dbReference type="SMART" id="SM00220">
    <property type="entry name" value="S_TKc"/>
    <property type="match status" value="1"/>
</dbReference>
<dbReference type="Gene3D" id="1.25.40.10">
    <property type="entry name" value="Tetratricopeptide repeat domain"/>
    <property type="match status" value="5"/>
</dbReference>
<feature type="repeat" description="TPR" evidence="3">
    <location>
        <begin position="414"/>
        <end position="447"/>
    </location>
</feature>
<dbReference type="PROSITE" id="PS50005">
    <property type="entry name" value="TPR"/>
    <property type="match status" value="8"/>
</dbReference>
<feature type="repeat" description="TPR" evidence="3">
    <location>
        <begin position="743"/>
        <end position="776"/>
    </location>
</feature>
<dbReference type="InterPro" id="IPR017441">
    <property type="entry name" value="Protein_kinase_ATP_BS"/>
</dbReference>
<evidence type="ECO:0000313" key="7">
    <source>
        <dbReference type="EMBL" id="SMD50269.1"/>
    </source>
</evidence>
<dbReference type="Gene3D" id="3.30.200.20">
    <property type="entry name" value="Phosphorylase Kinase, domain 1"/>
    <property type="match status" value="1"/>
</dbReference>
<dbReference type="InterPro" id="IPR011009">
    <property type="entry name" value="Kinase-like_dom_sf"/>
</dbReference>
<keyword evidence="5" id="KW-0812">Transmembrane</keyword>
<dbReference type="InterPro" id="IPR019734">
    <property type="entry name" value="TPR_rpt"/>
</dbReference>
<feature type="transmembrane region" description="Helical" evidence="5">
    <location>
        <begin position="355"/>
        <end position="375"/>
    </location>
</feature>
<organism evidence="7">
    <name type="scientific">Arthrospira sp. SRM16</name>
    <dbReference type="NCBI Taxonomy" id="1929211"/>
    <lineage>
        <taxon>Bacteria</taxon>
        <taxon>Bacillati</taxon>
        <taxon>Cyanobacteriota</taxon>
        <taxon>Cyanophyceae</taxon>
        <taxon>Oscillatoriophycideae</taxon>
        <taxon>Oscillatoriales</taxon>
        <taxon>Microcoleaceae</taxon>
        <taxon>Arthrospira</taxon>
    </lineage>
</organism>
<feature type="repeat" description="TPR" evidence="3">
    <location>
        <begin position="709"/>
        <end position="742"/>
    </location>
</feature>
<protein>
    <submittedName>
        <fullName evidence="7">Serine/threonine protein kinase</fullName>
    </submittedName>
</protein>
<reference evidence="7" key="1">
    <citation type="submission" date="2017-04" db="EMBL/GenBank/DDBJ databases">
        <authorList>
            <person name="Afonso C.L."/>
            <person name="Miller P.J."/>
            <person name="Scott M.A."/>
            <person name="Spackman E."/>
            <person name="Goraichik I."/>
            <person name="Dimitrov K.M."/>
            <person name="Suarez D.L."/>
            <person name="Swayne D.E."/>
        </authorList>
    </citation>
    <scope>NUCLEOTIDE SEQUENCE</scope>
    <source>
        <strain evidence="7">SRM16</strain>
    </source>
</reference>
<evidence type="ECO:0000256" key="1">
    <source>
        <dbReference type="ARBA" id="ARBA00022737"/>
    </source>
</evidence>
<feature type="repeat" description="TPR" evidence="3">
    <location>
        <begin position="380"/>
        <end position="413"/>
    </location>
</feature>
<feature type="repeat" description="TPR" evidence="3">
    <location>
        <begin position="557"/>
        <end position="590"/>
    </location>
</feature>
<dbReference type="Pfam" id="PF14559">
    <property type="entry name" value="TPR_19"/>
    <property type="match status" value="1"/>
</dbReference>
<dbReference type="CDD" id="cd14014">
    <property type="entry name" value="STKc_PknB_like"/>
    <property type="match status" value="1"/>
</dbReference>
<dbReference type="Pfam" id="PF00069">
    <property type="entry name" value="Pkinase"/>
    <property type="match status" value="1"/>
</dbReference>
<keyword evidence="1" id="KW-0677">Repeat</keyword>
<keyword evidence="7" id="KW-0808">Transferase</keyword>
<dbReference type="PROSITE" id="PS50293">
    <property type="entry name" value="TPR_REGION"/>
    <property type="match status" value="3"/>
</dbReference>
<dbReference type="InterPro" id="IPR050498">
    <property type="entry name" value="Ycf3"/>
</dbReference>
<dbReference type="Pfam" id="PF13424">
    <property type="entry name" value="TPR_12"/>
    <property type="match status" value="1"/>
</dbReference>
<name>A0A1Y5YNZ3_9CYAN</name>
<gene>
    <name evidence="7" type="primary">A-STPK</name>
</gene>
<feature type="repeat" description="TPR" evidence="3">
    <location>
        <begin position="482"/>
        <end position="515"/>
    </location>
</feature>
<dbReference type="SUPFAM" id="SSF56112">
    <property type="entry name" value="Protein kinase-like (PK-like)"/>
    <property type="match status" value="1"/>
</dbReference>
<proteinExistence type="evidence at transcript level"/>
<sequence>MLPKVIGGRYKLLQRIGGGSFGQTYLAEDSQLPGNPECIVKQLKPQITDPGTLQTARRLFNSEAQVLHSLGSRHPQIPTLYAYFEEDQEFYLVQELVRGEPLTEELPHGSHWTEAQVIDFLEDILSILDYVHQQNVIHRDIKPSNIMRRHADQKLMLIDFGAVKQIQKAAGGSDSNLTVAISTYGYSPPEQLQGKPHFSSDLYAVGMTAIRALTGIHPHQLERDQAGESIWKPKACVSDGLCAILDRMVASHLVDRYQSAAEVLADVKRLKQVVNDPTILTNAGGVVAATQVRPSATGGNIYGEETRQQTVTGTGGANNLPPTIAPSPGQGVAQLPTLVNPNPTKVSKGSSVKGLYVGAALAGLLVFLGLFELVVPTFRPAYYVRRGNQLLNDGNTEDARNMFVRATEIQPNHAAAWAGQADALAELGRHDRALVDYQKALELDPDNSDVLTSKGTLLYQMGEPQKALDAHEQAIAIDPNNARAWHGKGIALIGLQRYDEAVSAFEQAKTIRPSAPSVWQSKALALEYQGKMAEAAQVYSEALATYDDILREQPRRAEIWVERGSVLSKLGRHEQALESYQKALEINPQHFQALLQKGNVLFSPLGRTEEAVRISDRAIEVQPESHLAWHNRGSILAGGRGDFEGAIAAYDRAIELRPSFVPALRDRGFALSQWSQALRAEGNTSMANAKINEALESFDRALNINPNDHQSLVGRAIAFSHQGRYDESLNAFDKAQEIQPQDPLILVNRGLVLERMGRYNEAIDAYDEALKIQPGFPPAVRSKNQLQQRL</sequence>
<feature type="binding site" evidence="4">
    <location>
        <position position="41"/>
    </location>
    <ligand>
        <name>ATP</name>
        <dbReference type="ChEBI" id="CHEBI:30616"/>
    </ligand>
</feature>
<dbReference type="PANTHER" id="PTHR44858">
    <property type="entry name" value="TETRATRICOPEPTIDE REPEAT PROTEIN 6"/>
    <property type="match status" value="1"/>
</dbReference>
<dbReference type="SUPFAM" id="SSF48452">
    <property type="entry name" value="TPR-like"/>
    <property type="match status" value="2"/>
</dbReference>
<dbReference type="Pfam" id="PF00515">
    <property type="entry name" value="TPR_1"/>
    <property type="match status" value="1"/>
</dbReference>
<evidence type="ECO:0000259" key="6">
    <source>
        <dbReference type="PROSITE" id="PS50011"/>
    </source>
</evidence>
<dbReference type="GO" id="GO:0004674">
    <property type="term" value="F:protein serine/threonine kinase activity"/>
    <property type="evidence" value="ECO:0007669"/>
    <property type="project" value="UniProtKB-KW"/>
</dbReference>
<dbReference type="InterPro" id="IPR000719">
    <property type="entry name" value="Prot_kinase_dom"/>
</dbReference>
<keyword evidence="4" id="KW-0067">ATP-binding</keyword>
<dbReference type="EMBL" id="LT838881">
    <property type="protein sequence ID" value="SMD50269.1"/>
    <property type="molecule type" value="mRNA"/>
</dbReference>
<keyword evidence="5" id="KW-0472">Membrane</keyword>
<dbReference type="Gene3D" id="1.10.510.10">
    <property type="entry name" value="Transferase(Phosphotransferase) domain 1"/>
    <property type="match status" value="1"/>
</dbReference>
<feature type="domain" description="Protein kinase" evidence="6">
    <location>
        <begin position="10"/>
        <end position="279"/>
    </location>
</feature>
<dbReference type="GO" id="GO:0005524">
    <property type="term" value="F:ATP binding"/>
    <property type="evidence" value="ECO:0007669"/>
    <property type="project" value="UniProtKB-UniRule"/>
</dbReference>
<feature type="repeat" description="TPR" evidence="3">
    <location>
        <begin position="448"/>
        <end position="481"/>
    </location>
</feature>
<feature type="repeat" description="TPR" evidence="3">
    <location>
        <begin position="675"/>
        <end position="708"/>
    </location>
</feature>
<keyword evidence="2 3" id="KW-0802">TPR repeat</keyword>
<dbReference type="AlphaFoldDB" id="A0A1Y5YNZ3"/>
<keyword evidence="7" id="KW-0418">Kinase</keyword>
<keyword evidence="7" id="KW-0723">Serine/threonine-protein kinase</keyword>
<dbReference type="InterPro" id="IPR011990">
    <property type="entry name" value="TPR-like_helical_dom_sf"/>
</dbReference>
<evidence type="ECO:0000256" key="2">
    <source>
        <dbReference type="ARBA" id="ARBA00022803"/>
    </source>
</evidence>
<keyword evidence="5" id="KW-1133">Transmembrane helix</keyword>
<keyword evidence="4" id="KW-0547">Nucleotide-binding</keyword>
<dbReference type="PANTHER" id="PTHR44858:SF1">
    <property type="entry name" value="UDP-N-ACETYLGLUCOSAMINE--PEPTIDE N-ACETYLGLUCOSAMINYLTRANSFERASE SPINDLY-RELATED"/>
    <property type="match status" value="1"/>
</dbReference>
<dbReference type="SMART" id="SM00028">
    <property type="entry name" value="TPR"/>
    <property type="match status" value="11"/>
</dbReference>
<accession>A0A1Y5YNZ3</accession>
<dbReference type="PROSITE" id="PS00107">
    <property type="entry name" value="PROTEIN_KINASE_ATP"/>
    <property type="match status" value="1"/>
</dbReference>
<dbReference type="Pfam" id="PF13432">
    <property type="entry name" value="TPR_16"/>
    <property type="match status" value="2"/>
</dbReference>
<evidence type="ECO:0000256" key="4">
    <source>
        <dbReference type="PROSITE-ProRule" id="PRU10141"/>
    </source>
</evidence>
<dbReference type="PROSITE" id="PS50011">
    <property type="entry name" value="PROTEIN_KINASE_DOM"/>
    <property type="match status" value="1"/>
</dbReference>
<reference evidence="7" key="2">
    <citation type="submission" date="2017-06" db="EMBL/GenBank/DDBJ databases">
        <title>Arthrospira Metabolic genes.</title>
        <authorList>
            <person name="Venkatesh K."/>
            <person name="Anbazahan S."/>
            <person name="Faizal N."/>
            <person name="Arockiaraj J."/>
        </authorList>
    </citation>
    <scope>NUCLEOTIDE SEQUENCE</scope>
    <source>
        <strain evidence="7">SRM16</strain>
    </source>
</reference>
<evidence type="ECO:0000256" key="3">
    <source>
        <dbReference type="PROSITE-ProRule" id="PRU00339"/>
    </source>
</evidence>
<evidence type="ECO:0000256" key="5">
    <source>
        <dbReference type="SAM" id="Phobius"/>
    </source>
</evidence>